<dbReference type="FunCoup" id="A7S6A2">
    <property type="interactions" value="67"/>
</dbReference>
<name>A7S6A2_NEMVE</name>
<evidence type="ECO:0000313" key="2">
    <source>
        <dbReference type="EMBL" id="EDO40824.1"/>
    </source>
</evidence>
<reference evidence="2 3" key="1">
    <citation type="journal article" date="2007" name="Science">
        <title>Sea anemone genome reveals ancestral eumetazoan gene repertoire and genomic organization.</title>
        <authorList>
            <person name="Putnam N.H."/>
            <person name="Srivastava M."/>
            <person name="Hellsten U."/>
            <person name="Dirks B."/>
            <person name="Chapman J."/>
            <person name="Salamov A."/>
            <person name="Terry A."/>
            <person name="Shapiro H."/>
            <person name="Lindquist E."/>
            <person name="Kapitonov V.V."/>
            <person name="Jurka J."/>
            <person name="Genikhovich G."/>
            <person name="Grigoriev I.V."/>
            <person name="Lucas S.M."/>
            <person name="Steele R.E."/>
            <person name="Finnerty J.R."/>
            <person name="Technau U."/>
            <person name="Martindale M.Q."/>
            <person name="Rokhsar D.S."/>
        </authorList>
    </citation>
    <scope>NUCLEOTIDE SEQUENCE [LARGE SCALE GENOMIC DNA]</scope>
    <source>
        <strain evidence="3">CH2 X CH6</strain>
    </source>
</reference>
<dbReference type="InterPro" id="IPR052356">
    <property type="entry name" value="Thiol_S-MT"/>
</dbReference>
<dbReference type="GO" id="GO:0008168">
    <property type="term" value="F:methyltransferase activity"/>
    <property type="evidence" value="ECO:0000318"/>
    <property type="project" value="GO_Central"/>
</dbReference>
<dbReference type="InterPro" id="IPR029063">
    <property type="entry name" value="SAM-dependent_MTases_sf"/>
</dbReference>
<dbReference type="EMBL" id="DS469586">
    <property type="protein sequence ID" value="EDO40824.1"/>
    <property type="molecule type" value="Genomic_DNA"/>
</dbReference>
<evidence type="ECO:0000313" key="3">
    <source>
        <dbReference type="Proteomes" id="UP000001593"/>
    </source>
</evidence>
<dbReference type="Proteomes" id="UP000001593">
    <property type="component" value="Unassembled WGS sequence"/>
</dbReference>
<dbReference type="InterPro" id="IPR013216">
    <property type="entry name" value="Methyltransf_11"/>
</dbReference>
<dbReference type="Gene3D" id="3.40.50.150">
    <property type="entry name" value="Vaccinia Virus protein VP39"/>
    <property type="match status" value="1"/>
</dbReference>
<dbReference type="PANTHER" id="PTHR45036:SF1">
    <property type="entry name" value="METHYLTRANSFERASE LIKE 7A"/>
    <property type="match status" value="1"/>
</dbReference>
<dbReference type="eggNOG" id="KOG4300">
    <property type="taxonomic scope" value="Eukaryota"/>
</dbReference>
<feature type="domain" description="Methyltransferase type 11" evidence="1">
    <location>
        <begin position="44"/>
        <end position="140"/>
    </location>
</feature>
<keyword evidence="3" id="KW-1185">Reference proteome</keyword>
<dbReference type="STRING" id="45351.A7S6A2"/>
<dbReference type="CDD" id="cd02440">
    <property type="entry name" value="AdoMet_MTases"/>
    <property type="match status" value="1"/>
</dbReference>
<evidence type="ECO:0000259" key="1">
    <source>
        <dbReference type="Pfam" id="PF08241"/>
    </source>
</evidence>
<dbReference type="HOGENOM" id="CLU_037990_7_4_1"/>
<dbReference type="InParanoid" id="A7S6A2"/>
<proteinExistence type="predicted"/>
<gene>
    <name evidence="2" type="ORF">NEMVEDRAFT_v1g105970</name>
</gene>
<dbReference type="OMA" id="CQYVFEP"/>
<dbReference type="Pfam" id="PF08241">
    <property type="entry name" value="Methyltransf_11"/>
    <property type="match status" value="1"/>
</dbReference>
<dbReference type="KEGG" id="nve:5512560"/>
<feature type="non-terminal residue" evidence="2">
    <location>
        <position position="216"/>
    </location>
</feature>
<dbReference type="AlphaFoldDB" id="A7S6A2"/>
<sequence>LYKRGFAIHMNIFSRIHTRAIAPKKEELFMSLKNVQENIKGDILEIGCGTGANFPFFPEGSSVIALDPNPNMGDYFLRNADEFPNVTIKKVITGVAEDMSELADNSVAAVVCTLTLCSVSDIEATLREVKRVLKQGGCFYYLEHVADAEGNWTRWFQQALDNVWKYLSDGCSCARDSYKAIDEAGFSYVFHERFYASRLTRLAWLMRPHLIGYAVK</sequence>
<accession>A7S6A2</accession>
<dbReference type="PhylomeDB" id="A7S6A2"/>
<dbReference type="PANTHER" id="PTHR45036">
    <property type="entry name" value="METHYLTRANSFERASE LIKE 7B"/>
    <property type="match status" value="1"/>
</dbReference>
<dbReference type="GO" id="GO:0008757">
    <property type="term" value="F:S-adenosylmethionine-dependent methyltransferase activity"/>
    <property type="evidence" value="ECO:0007669"/>
    <property type="project" value="InterPro"/>
</dbReference>
<organism evidence="2 3">
    <name type="scientific">Nematostella vectensis</name>
    <name type="common">Starlet sea anemone</name>
    <dbReference type="NCBI Taxonomy" id="45351"/>
    <lineage>
        <taxon>Eukaryota</taxon>
        <taxon>Metazoa</taxon>
        <taxon>Cnidaria</taxon>
        <taxon>Anthozoa</taxon>
        <taxon>Hexacorallia</taxon>
        <taxon>Actiniaria</taxon>
        <taxon>Edwardsiidae</taxon>
        <taxon>Nematostella</taxon>
    </lineage>
</organism>
<protein>
    <recommendedName>
        <fullName evidence="1">Methyltransferase type 11 domain-containing protein</fullName>
    </recommendedName>
</protein>
<dbReference type="SUPFAM" id="SSF53335">
    <property type="entry name" value="S-adenosyl-L-methionine-dependent methyltransferases"/>
    <property type="match status" value="1"/>
</dbReference>